<dbReference type="Pfam" id="PF13962">
    <property type="entry name" value="PGG"/>
    <property type="match status" value="1"/>
</dbReference>
<dbReference type="PANTHER" id="PTHR24128:SF61">
    <property type="entry name" value="ANKYRIN REPEAT-CONTAINING PROTEIN BDA1-LIKE"/>
    <property type="match status" value="1"/>
</dbReference>
<feature type="repeat" description="ANK" evidence="1">
    <location>
        <begin position="176"/>
        <end position="208"/>
    </location>
</feature>
<protein>
    <recommendedName>
        <fullName evidence="3">PGG domain-containing protein</fullName>
    </recommendedName>
</protein>
<feature type="transmembrane region" description="Helical" evidence="2">
    <location>
        <begin position="381"/>
        <end position="399"/>
    </location>
</feature>
<dbReference type="Gene3D" id="1.25.40.20">
    <property type="entry name" value="Ankyrin repeat-containing domain"/>
    <property type="match status" value="2"/>
</dbReference>
<organism evidence="4 5">
    <name type="scientific">Nyssa sinensis</name>
    <dbReference type="NCBI Taxonomy" id="561372"/>
    <lineage>
        <taxon>Eukaryota</taxon>
        <taxon>Viridiplantae</taxon>
        <taxon>Streptophyta</taxon>
        <taxon>Embryophyta</taxon>
        <taxon>Tracheophyta</taxon>
        <taxon>Spermatophyta</taxon>
        <taxon>Magnoliopsida</taxon>
        <taxon>eudicotyledons</taxon>
        <taxon>Gunneridae</taxon>
        <taxon>Pentapetalae</taxon>
        <taxon>asterids</taxon>
        <taxon>Cornales</taxon>
        <taxon>Nyssaceae</taxon>
        <taxon>Nyssa</taxon>
    </lineage>
</organism>
<dbReference type="Pfam" id="PF12796">
    <property type="entry name" value="Ank_2"/>
    <property type="match status" value="2"/>
</dbReference>
<feature type="transmembrane region" description="Helical" evidence="2">
    <location>
        <begin position="292"/>
        <end position="309"/>
    </location>
</feature>
<accession>A0A5J4ZAJ4</accession>
<dbReference type="PROSITE" id="PS50088">
    <property type="entry name" value="ANK_REPEAT"/>
    <property type="match status" value="4"/>
</dbReference>
<dbReference type="InterPro" id="IPR002110">
    <property type="entry name" value="Ankyrin_rpt"/>
</dbReference>
<dbReference type="SMART" id="SM00248">
    <property type="entry name" value="ANK"/>
    <property type="match status" value="5"/>
</dbReference>
<feature type="repeat" description="ANK" evidence="1">
    <location>
        <begin position="137"/>
        <end position="169"/>
    </location>
</feature>
<evidence type="ECO:0000256" key="2">
    <source>
        <dbReference type="SAM" id="Phobius"/>
    </source>
</evidence>
<dbReference type="EMBL" id="CM018052">
    <property type="protein sequence ID" value="KAA8515823.1"/>
    <property type="molecule type" value="Genomic_DNA"/>
</dbReference>
<keyword evidence="1" id="KW-0040">ANK repeat</keyword>
<feature type="domain" description="PGG" evidence="3">
    <location>
        <begin position="288"/>
        <end position="395"/>
    </location>
</feature>
<keyword evidence="2" id="KW-0472">Membrane</keyword>
<evidence type="ECO:0000313" key="4">
    <source>
        <dbReference type="EMBL" id="KAA8515823.1"/>
    </source>
</evidence>
<dbReference type="OrthoDB" id="674805at2759"/>
<dbReference type="Proteomes" id="UP000325577">
    <property type="component" value="Linkage Group LG9"/>
</dbReference>
<sequence>MDRRLFEAAWTGNVEYLLQLMKDDPCMLSAVALAGAETPLHIACMAGHLSFAKEVMKLRKEFAGELNQDGFSPLHIASANGYLEIVKELLKVDHNLCLLKGRERRTPLHYAAIKGRVDVIRELLSASVDSIAEVTARGETALHLAVKNNQFEAFKFLAEHLKQFNKDDVFNKKDEQGNTILHLAVSRKQYEVVHLMLKEHVTKSVVEVNSLNDMGLTPLDVLQFFQSEAGDREMEEMLRGAGAMRGRDTQNQVVATNSPSNDQSRTQSPSKQLLEYFKYDQINDSPSKVRNTLLVIAVLIATATYQAVLSPPGGVWQDDSGSNNNNDTAKEKHTAGQAVMGLHNSISYGLFLFFNSIGFFTSLHMINFLTIGFPLRLELQVSIVALIVTYDTCMTAIAPNSTITVFFSVISAVIPFILPIATMVVRNYLKRPLAALWCGNQSNA</sequence>
<dbReference type="Pfam" id="PF00023">
    <property type="entry name" value="Ank"/>
    <property type="match status" value="1"/>
</dbReference>
<gene>
    <name evidence="4" type="ORF">F0562_018566</name>
</gene>
<feature type="transmembrane region" description="Helical" evidence="2">
    <location>
        <begin position="346"/>
        <end position="369"/>
    </location>
</feature>
<keyword evidence="2" id="KW-0812">Transmembrane</keyword>
<dbReference type="InterPro" id="IPR026961">
    <property type="entry name" value="PGG_dom"/>
</dbReference>
<dbReference type="InterPro" id="IPR036770">
    <property type="entry name" value="Ankyrin_rpt-contain_sf"/>
</dbReference>
<evidence type="ECO:0000313" key="5">
    <source>
        <dbReference type="Proteomes" id="UP000325577"/>
    </source>
</evidence>
<feature type="transmembrane region" description="Helical" evidence="2">
    <location>
        <begin position="405"/>
        <end position="425"/>
    </location>
</feature>
<proteinExistence type="predicted"/>
<dbReference type="PANTHER" id="PTHR24128">
    <property type="entry name" value="HOMEOBOX PROTEIN WARIAI"/>
    <property type="match status" value="1"/>
</dbReference>
<feature type="repeat" description="ANK" evidence="1">
    <location>
        <begin position="69"/>
        <end position="91"/>
    </location>
</feature>
<keyword evidence="5" id="KW-1185">Reference proteome</keyword>
<feature type="repeat" description="ANK" evidence="1">
    <location>
        <begin position="103"/>
        <end position="129"/>
    </location>
</feature>
<keyword evidence="2" id="KW-1133">Transmembrane helix</keyword>
<name>A0A5J4ZAJ4_9ASTE</name>
<dbReference type="AlphaFoldDB" id="A0A5J4ZAJ4"/>
<evidence type="ECO:0000259" key="3">
    <source>
        <dbReference type="Pfam" id="PF13962"/>
    </source>
</evidence>
<reference evidence="4 5" key="1">
    <citation type="submission" date="2019-09" db="EMBL/GenBank/DDBJ databases">
        <title>A chromosome-level genome assembly of the Chinese tupelo Nyssa sinensis.</title>
        <authorList>
            <person name="Yang X."/>
            <person name="Kang M."/>
            <person name="Yang Y."/>
            <person name="Xiong H."/>
            <person name="Wang M."/>
            <person name="Zhang Z."/>
            <person name="Wang Z."/>
            <person name="Wu H."/>
            <person name="Ma T."/>
            <person name="Liu J."/>
            <person name="Xi Z."/>
        </authorList>
    </citation>
    <scope>NUCLEOTIDE SEQUENCE [LARGE SCALE GENOMIC DNA]</scope>
    <source>
        <strain evidence="4">J267</strain>
        <tissue evidence="4">Leaf</tissue>
    </source>
</reference>
<evidence type="ECO:0000256" key="1">
    <source>
        <dbReference type="PROSITE-ProRule" id="PRU00023"/>
    </source>
</evidence>
<dbReference type="SUPFAM" id="SSF48403">
    <property type="entry name" value="Ankyrin repeat"/>
    <property type="match status" value="1"/>
</dbReference>
<dbReference type="PROSITE" id="PS50297">
    <property type="entry name" value="ANK_REP_REGION"/>
    <property type="match status" value="4"/>
</dbReference>